<evidence type="ECO:0000313" key="4">
    <source>
        <dbReference type="Proteomes" id="UP000019753"/>
    </source>
</evidence>
<dbReference type="InterPro" id="IPR038333">
    <property type="entry name" value="T1MK-like_N_sf"/>
</dbReference>
<dbReference type="EMBL" id="AXCW01000001">
    <property type="protein sequence ID" value="EYR65318.1"/>
    <property type="molecule type" value="Genomic_DNA"/>
</dbReference>
<reference evidence="3 4" key="1">
    <citation type="submission" date="2014-01" db="EMBL/GenBank/DDBJ databases">
        <title>Actinotalea ferrariae CF5-4.</title>
        <authorList>
            <person name="Chen F."/>
            <person name="Li Y."/>
            <person name="Wang G."/>
        </authorList>
    </citation>
    <scope>NUCLEOTIDE SEQUENCE [LARGE SCALE GENOMIC DNA]</scope>
    <source>
        <strain evidence="3 4">CF5-4</strain>
    </source>
</reference>
<evidence type="ECO:0000256" key="1">
    <source>
        <dbReference type="ARBA" id="ARBA00006594"/>
    </source>
</evidence>
<evidence type="ECO:0000313" key="3">
    <source>
        <dbReference type="EMBL" id="EYR65318.1"/>
    </source>
</evidence>
<protein>
    <submittedName>
        <fullName evidence="3">Uncharacterized protein</fullName>
    </submittedName>
</protein>
<dbReference type="GO" id="GO:0009307">
    <property type="term" value="P:DNA restriction-modification system"/>
    <property type="evidence" value="ECO:0007669"/>
    <property type="project" value="UniProtKB-KW"/>
</dbReference>
<comment type="caution">
    <text evidence="3">The sequence shown here is derived from an EMBL/GenBank/DDBJ whole genome shotgun (WGS) entry which is preliminary data.</text>
</comment>
<keyword evidence="4" id="KW-1185">Reference proteome</keyword>
<organism evidence="3 4">
    <name type="scientific">Actinotalea ferrariae CF5-4</name>
    <dbReference type="NCBI Taxonomy" id="948458"/>
    <lineage>
        <taxon>Bacteria</taxon>
        <taxon>Bacillati</taxon>
        <taxon>Actinomycetota</taxon>
        <taxon>Actinomycetes</taxon>
        <taxon>Micrococcales</taxon>
        <taxon>Cellulomonadaceae</taxon>
        <taxon>Actinotalea</taxon>
    </lineage>
</organism>
<gene>
    <name evidence="3" type="ORF">N866_00485</name>
</gene>
<dbReference type="AlphaFoldDB" id="A0A021VW12"/>
<dbReference type="Gene3D" id="1.20.1260.30">
    <property type="match status" value="1"/>
</dbReference>
<evidence type="ECO:0000256" key="2">
    <source>
        <dbReference type="ARBA" id="ARBA00022747"/>
    </source>
</evidence>
<accession>A0A021VW12</accession>
<sequence>MAMALKESDLDSSLSSSADELCGRMDASQCEDYVPTLLFVKCVSHKAKADPYAVIEVPGDGWFDYRITRMGKSDVGEEVNVAIRRLVEADGLQGVVNSADFGDSTELGSRNGFQDKVSNLTGIFQDRKRLVALMDRFLSDWRQRRDELNEVPLAQESWI</sequence>
<proteinExistence type="inferred from homology"/>
<keyword evidence="2" id="KW-0680">Restriction system</keyword>
<dbReference type="Proteomes" id="UP000019753">
    <property type="component" value="Unassembled WGS sequence"/>
</dbReference>
<name>A0A021VW12_9CELL</name>
<comment type="similarity">
    <text evidence="1">Belongs to the N(4)/N(6)-methyltransferase family.</text>
</comment>